<sequence length="227" mass="26443">MSKIEYLKKYNSKVEIIAFETLNENQLKNLPEYWKNALSQDSTSKTIDSILTQWKKFPYQFQSTISYLQANLLEIELLADGDQLALLYTIKNVKGNEAYYIGYNPNTKHLTDYFEKLPASFKDIYNQLHNGWVYYASKSNGILPIEETIVLANEEWGILDEIDVNELPFNLQNCIGLFDNGKGDYASIDLESENKKYGFIWWHTKAPKLGIEIWPVIDEWTKIGMER</sequence>
<organism evidence="1 2">
    <name type="scientific">Pedobacter rhodius</name>
    <dbReference type="NCBI Taxonomy" id="3004098"/>
    <lineage>
        <taxon>Bacteria</taxon>
        <taxon>Pseudomonadati</taxon>
        <taxon>Bacteroidota</taxon>
        <taxon>Sphingobacteriia</taxon>
        <taxon>Sphingobacteriales</taxon>
        <taxon>Sphingobacteriaceae</taxon>
        <taxon>Pedobacter</taxon>
    </lineage>
</organism>
<name>A0ABT4KYI1_9SPHI</name>
<accession>A0ABT4KYI1</accession>
<dbReference type="RefSeq" id="WP_269415782.1">
    <property type="nucleotide sequence ID" value="NZ_JAPWGL010000003.1"/>
</dbReference>
<evidence type="ECO:0000313" key="1">
    <source>
        <dbReference type="EMBL" id="MCZ4223987.1"/>
    </source>
</evidence>
<protein>
    <submittedName>
        <fullName evidence="1">SMI1/KNR4 family protein</fullName>
    </submittedName>
</protein>
<dbReference type="EMBL" id="JAPWGL010000003">
    <property type="protein sequence ID" value="MCZ4223987.1"/>
    <property type="molecule type" value="Genomic_DNA"/>
</dbReference>
<proteinExistence type="predicted"/>
<comment type="caution">
    <text evidence="1">The sequence shown here is derived from an EMBL/GenBank/DDBJ whole genome shotgun (WGS) entry which is preliminary data.</text>
</comment>
<gene>
    <name evidence="1" type="ORF">O0931_11800</name>
</gene>
<evidence type="ECO:0000313" key="2">
    <source>
        <dbReference type="Proteomes" id="UP001144341"/>
    </source>
</evidence>
<reference evidence="1" key="1">
    <citation type="submission" date="2022-12" db="EMBL/GenBank/DDBJ databases">
        <title>Genome sequence of SJ11.</title>
        <authorList>
            <person name="Woo H."/>
        </authorList>
    </citation>
    <scope>NUCLEOTIDE SEQUENCE</scope>
    <source>
        <strain evidence="1">SJ11</strain>
    </source>
</reference>
<keyword evidence="2" id="KW-1185">Reference proteome</keyword>
<dbReference type="Proteomes" id="UP001144341">
    <property type="component" value="Unassembled WGS sequence"/>
</dbReference>